<evidence type="ECO:0000256" key="2">
    <source>
        <dbReference type="ARBA" id="ARBA00022692"/>
    </source>
</evidence>
<keyword evidence="2 5" id="KW-0812">Transmembrane</keyword>
<feature type="transmembrane region" description="Helical" evidence="5">
    <location>
        <begin position="120"/>
        <end position="141"/>
    </location>
</feature>
<dbReference type="GO" id="GO:0003954">
    <property type="term" value="F:NADH dehydrogenase activity"/>
    <property type="evidence" value="ECO:0007669"/>
    <property type="project" value="TreeGrafter"/>
</dbReference>
<feature type="transmembrane region" description="Helical" evidence="5">
    <location>
        <begin position="6"/>
        <end position="31"/>
    </location>
</feature>
<dbReference type="InterPro" id="IPR018086">
    <property type="entry name" value="NADH_UbQ_OxRdtase_su1_CS"/>
</dbReference>
<protein>
    <submittedName>
        <fullName evidence="6">Uncharacterized protein</fullName>
    </submittedName>
</protein>
<evidence type="ECO:0000313" key="6">
    <source>
        <dbReference type="EMBL" id="KKM61465.1"/>
    </source>
</evidence>
<dbReference type="GO" id="GO:0016020">
    <property type="term" value="C:membrane"/>
    <property type="evidence" value="ECO:0007669"/>
    <property type="project" value="UniProtKB-SubCell"/>
</dbReference>
<feature type="transmembrane region" description="Helical" evidence="5">
    <location>
        <begin position="270"/>
        <end position="291"/>
    </location>
</feature>
<dbReference type="PROSITE" id="PS00668">
    <property type="entry name" value="COMPLEX1_ND1_2"/>
    <property type="match status" value="1"/>
</dbReference>
<dbReference type="NCBIfam" id="NF004741">
    <property type="entry name" value="PRK06076.1-2"/>
    <property type="match status" value="1"/>
</dbReference>
<accession>A0A0F9LBK9</accession>
<evidence type="ECO:0000256" key="1">
    <source>
        <dbReference type="ARBA" id="ARBA00004141"/>
    </source>
</evidence>
<dbReference type="PANTHER" id="PTHR11432">
    <property type="entry name" value="NADH DEHYDROGENASE SUBUNIT 1"/>
    <property type="match status" value="1"/>
</dbReference>
<dbReference type="AlphaFoldDB" id="A0A0F9LBK9"/>
<feature type="transmembrane region" description="Helical" evidence="5">
    <location>
        <begin position="78"/>
        <end position="100"/>
    </location>
</feature>
<name>A0A0F9LBK9_9ZZZZ</name>
<sequence length="300" mass="33469">MLEAIIYTILATIKIGLVIGLLLLVIAYLIWVERKVMAHMQVRLGPMRVGWHGLLQPIADGLKLIFKEDIIPTHASKVLFVLAPVIATVPALMTFAVIPFGDTISIMGYSIDMVITDVNIGILYILAITSVGVYGVLIAGWSSNNKYSLLGGLRSSAQMISYELSLGLSLIGVLMFTQSLSLVDIVNAQSKYWFVFLQPVGFIVYAISAIAEVNRCPFDLPEAETELVAGFHTEYSSMKFALFFMAEYANIITVSAIAVTFFFGGWRGPFLPPIVWFMIKLAMCIFFFIWLRSTYPRFRY</sequence>
<gene>
    <name evidence="6" type="ORF">LCGC14_1531430</name>
</gene>
<evidence type="ECO:0000256" key="4">
    <source>
        <dbReference type="ARBA" id="ARBA00023136"/>
    </source>
</evidence>
<dbReference type="HAMAP" id="MF_01350">
    <property type="entry name" value="NDH1_NuoH"/>
    <property type="match status" value="1"/>
</dbReference>
<comment type="subcellular location">
    <subcellularLocation>
        <location evidence="1">Membrane</location>
        <topology evidence="1">Multi-pass membrane protein</topology>
    </subcellularLocation>
</comment>
<proteinExistence type="inferred from homology"/>
<feature type="non-terminal residue" evidence="6">
    <location>
        <position position="300"/>
    </location>
</feature>
<keyword evidence="3 5" id="KW-1133">Transmembrane helix</keyword>
<dbReference type="EMBL" id="LAZR01011478">
    <property type="protein sequence ID" value="KKM61465.1"/>
    <property type="molecule type" value="Genomic_DNA"/>
</dbReference>
<organism evidence="6">
    <name type="scientific">marine sediment metagenome</name>
    <dbReference type="NCBI Taxonomy" id="412755"/>
    <lineage>
        <taxon>unclassified sequences</taxon>
        <taxon>metagenomes</taxon>
        <taxon>ecological metagenomes</taxon>
    </lineage>
</organism>
<feature type="transmembrane region" description="Helical" evidence="5">
    <location>
        <begin position="240"/>
        <end position="264"/>
    </location>
</feature>
<keyword evidence="4 5" id="KW-0472">Membrane</keyword>
<comment type="caution">
    <text evidence="6">The sequence shown here is derived from an EMBL/GenBank/DDBJ whole genome shotgun (WGS) entry which is preliminary data.</text>
</comment>
<dbReference type="GO" id="GO:0009060">
    <property type="term" value="P:aerobic respiration"/>
    <property type="evidence" value="ECO:0007669"/>
    <property type="project" value="TreeGrafter"/>
</dbReference>
<dbReference type="PANTHER" id="PTHR11432:SF3">
    <property type="entry name" value="NADH-UBIQUINONE OXIDOREDUCTASE CHAIN 1"/>
    <property type="match status" value="1"/>
</dbReference>
<evidence type="ECO:0000256" key="5">
    <source>
        <dbReference type="SAM" id="Phobius"/>
    </source>
</evidence>
<dbReference type="PROSITE" id="PS00667">
    <property type="entry name" value="COMPLEX1_ND1_1"/>
    <property type="match status" value="1"/>
</dbReference>
<dbReference type="Pfam" id="PF00146">
    <property type="entry name" value="NADHdh"/>
    <property type="match status" value="1"/>
</dbReference>
<feature type="transmembrane region" description="Helical" evidence="5">
    <location>
        <begin position="192"/>
        <end position="211"/>
    </location>
</feature>
<feature type="transmembrane region" description="Helical" evidence="5">
    <location>
        <begin position="162"/>
        <end position="180"/>
    </location>
</feature>
<evidence type="ECO:0000256" key="3">
    <source>
        <dbReference type="ARBA" id="ARBA00022989"/>
    </source>
</evidence>
<dbReference type="InterPro" id="IPR001694">
    <property type="entry name" value="NADH_UbQ_OxRdtase_su1/FPO"/>
</dbReference>
<reference evidence="6" key="1">
    <citation type="journal article" date="2015" name="Nature">
        <title>Complex archaea that bridge the gap between prokaryotes and eukaryotes.</title>
        <authorList>
            <person name="Spang A."/>
            <person name="Saw J.H."/>
            <person name="Jorgensen S.L."/>
            <person name="Zaremba-Niedzwiedzka K."/>
            <person name="Martijn J."/>
            <person name="Lind A.E."/>
            <person name="van Eijk R."/>
            <person name="Schleper C."/>
            <person name="Guy L."/>
            <person name="Ettema T.J."/>
        </authorList>
    </citation>
    <scope>NUCLEOTIDE SEQUENCE</scope>
</reference>